<comment type="caution">
    <text evidence="2">The sequence shown here is derived from an EMBL/GenBank/DDBJ whole genome shotgun (WGS) entry which is preliminary data.</text>
</comment>
<protein>
    <submittedName>
        <fullName evidence="2">Uncharacterized protein</fullName>
    </submittedName>
</protein>
<evidence type="ECO:0000313" key="3">
    <source>
        <dbReference type="Proteomes" id="UP000683000"/>
    </source>
</evidence>
<accession>A0A8I2YK28</accession>
<evidence type="ECO:0000313" key="2">
    <source>
        <dbReference type="EMBL" id="KAG6373212.1"/>
    </source>
</evidence>
<feature type="compositionally biased region" description="Polar residues" evidence="1">
    <location>
        <begin position="476"/>
        <end position="491"/>
    </location>
</feature>
<organism evidence="2 3">
    <name type="scientific">Boletus reticuloceps</name>
    <dbReference type="NCBI Taxonomy" id="495285"/>
    <lineage>
        <taxon>Eukaryota</taxon>
        <taxon>Fungi</taxon>
        <taxon>Dikarya</taxon>
        <taxon>Basidiomycota</taxon>
        <taxon>Agaricomycotina</taxon>
        <taxon>Agaricomycetes</taxon>
        <taxon>Agaricomycetidae</taxon>
        <taxon>Boletales</taxon>
        <taxon>Boletineae</taxon>
        <taxon>Boletaceae</taxon>
        <taxon>Boletoideae</taxon>
        <taxon>Boletus</taxon>
    </lineage>
</organism>
<gene>
    <name evidence="2" type="ORF">JVT61DRAFT_6837</name>
</gene>
<evidence type="ECO:0000256" key="1">
    <source>
        <dbReference type="SAM" id="MobiDB-lite"/>
    </source>
</evidence>
<dbReference type="OrthoDB" id="2618643at2759"/>
<dbReference type="Proteomes" id="UP000683000">
    <property type="component" value="Unassembled WGS sequence"/>
</dbReference>
<name>A0A8I2YK28_9AGAM</name>
<dbReference type="AlphaFoldDB" id="A0A8I2YK28"/>
<proteinExistence type="predicted"/>
<sequence>MSVSGAVSSRSSYVASVHIYSPNPQGLSVTSNSTSTSRSLSRLGPLQPFLTPPSPQELAITQRGWLSQRKIGPEAPEPCRDNVGQVATAGAATPASTLPDSPPQQSQWSEAGDVDTIIPGTTIKRLPCTTTKDALQAHEICVGKYTSLVKKVLNAIETELDKEAQEFAGVTHNEYLTLASLIEERLTYLVDMKLLIVQLFQQLDYPRSLIRVHVMANTNLEGDSISAIPDLTLLFSTLKNQKICRNLFILETAFSQTATSVFNKVKALVTARPEVLMVVVILIDEKPAHQFPVEGSHAWERFKQDADPLELEEFIGMANPQPESLTVVESFTSPIVICGHIWCSIDHVNYYVWLKQPADNGEFDDGKFAINPENIEQTDWSAHGVLPGKGKDMEHVKVVVNKGLDLIRAYLIRFCEEAAARSDEDPHITGLSQSITLPNSWDHFSTVLLDARTITAHDRYMRWYKCLFRGKKRSYTDTPSSNPTSGLSSPGNKCFTGGQ</sequence>
<dbReference type="EMBL" id="JAGFBS010000023">
    <property type="protein sequence ID" value="KAG6373212.1"/>
    <property type="molecule type" value="Genomic_DNA"/>
</dbReference>
<feature type="region of interest" description="Disordered" evidence="1">
    <location>
        <begin position="473"/>
        <end position="499"/>
    </location>
</feature>
<feature type="region of interest" description="Disordered" evidence="1">
    <location>
        <begin position="91"/>
        <end position="111"/>
    </location>
</feature>
<keyword evidence="3" id="KW-1185">Reference proteome</keyword>
<reference evidence="2" key="1">
    <citation type="submission" date="2021-03" db="EMBL/GenBank/DDBJ databases">
        <title>Evolutionary innovations through gain and loss of genes in the ectomycorrhizal Boletales.</title>
        <authorList>
            <person name="Wu G."/>
            <person name="Miyauchi S."/>
            <person name="Morin E."/>
            <person name="Yang Z.-L."/>
            <person name="Xu J."/>
            <person name="Martin F.M."/>
        </authorList>
    </citation>
    <scope>NUCLEOTIDE SEQUENCE</scope>
    <source>
        <strain evidence="2">BR01</strain>
    </source>
</reference>
<feature type="compositionally biased region" description="Polar residues" evidence="1">
    <location>
        <begin position="94"/>
        <end position="109"/>
    </location>
</feature>